<sequence>MQTTLYLIRHGQTLWNQEKRMQGLKNSELTEKGITQAKLLGEKLKKQVPIDLIVTSPSIRAQKTTHYINQKMNLPIEVNNGFQEINMGNWEGKTYEEIKKEAPVEWHNFWFNPASFQALNGGETFDTLSNRCGSSLDELIQMNEGKKIAIVSHRITIKSMVSTILNEPLEELEDVLPNSLTIIKTEKNRATLELFSDISHYENQL</sequence>
<keyword evidence="2" id="KW-0413">Isomerase</keyword>
<comment type="caution">
    <text evidence="5">The sequence shown here is derived from an EMBL/GenBank/DDBJ whole genome shotgun (WGS) entry which is preliminary data.</text>
</comment>
<protein>
    <submittedName>
        <fullName evidence="5">Histidine phosphatase family protein</fullName>
    </submittedName>
</protein>
<dbReference type="CDD" id="cd07067">
    <property type="entry name" value="HP_PGM_like"/>
    <property type="match status" value="1"/>
</dbReference>
<dbReference type="Proteomes" id="UP001268577">
    <property type="component" value="Unassembled WGS sequence"/>
</dbReference>
<organism evidence="5 6">
    <name type="scientific">Vagococcus carniphilus</name>
    <dbReference type="NCBI Taxonomy" id="218144"/>
    <lineage>
        <taxon>Bacteria</taxon>
        <taxon>Bacillati</taxon>
        <taxon>Bacillota</taxon>
        <taxon>Bacilli</taxon>
        <taxon>Lactobacillales</taxon>
        <taxon>Enterococcaceae</taxon>
        <taxon>Vagococcus</taxon>
    </lineage>
</organism>
<dbReference type="PROSITE" id="PS00175">
    <property type="entry name" value="PG_MUTASE"/>
    <property type="match status" value="1"/>
</dbReference>
<evidence type="ECO:0000256" key="2">
    <source>
        <dbReference type="ARBA" id="ARBA00023235"/>
    </source>
</evidence>
<dbReference type="InterPro" id="IPR050275">
    <property type="entry name" value="PGM_Phosphatase"/>
</dbReference>
<dbReference type="EMBL" id="JARQBZ010000033">
    <property type="protein sequence ID" value="MDT2835023.1"/>
    <property type="molecule type" value="Genomic_DNA"/>
</dbReference>
<dbReference type="AlphaFoldDB" id="A0AAW8U654"/>
<gene>
    <name evidence="5" type="ORF">P7H70_13335</name>
</gene>
<dbReference type="InterPro" id="IPR013078">
    <property type="entry name" value="His_Pase_superF_clade-1"/>
</dbReference>
<dbReference type="SUPFAM" id="SSF53254">
    <property type="entry name" value="Phosphoglycerate mutase-like"/>
    <property type="match status" value="1"/>
</dbReference>
<evidence type="ECO:0000256" key="3">
    <source>
        <dbReference type="PIRSR" id="PIRSR613078-1"/>
    </source>
</evidence>
<reference evidence="5" key="1">
    <citation type="submission" date="2023-03" db="EMBL/GenBank/DDBJ databases">
        <authorList>
            <person name="Shen W."/>
            <person name="Cai J."/>
        </authorList>
    </citation>
    <scope>NUCLEOTIDE SEQUENCE</scope>
    <source>
        <strain evidence="5">P96-3</strain>
    </source>
</reference>
<dbReference type="GO" id="GO:0005737">
    <property type="term" value="C:cytoplasm"/>
    <property type="evidence" value="ECO:0007669"/>
    <property type="project" value="TreeGrafter"/>
</dbReference>
<dbReference type="InterPro" id="IPR029033">
    <property type="entry name" value="His_PPase_superfam"/>
</dbReference>
<dbReference type="RefSeq" id="WP_311985674.1">
    <property type="nucleotide sequence ID" value="NZ_JARQBZ010000033.1"/>
</dbReference>
<dbReference type="GO" id="GO:0016791">
    <property type="term" value="F:phosphatase activity"/>
    <property type="evidence" value="ECO:0007669"/>
    <property type="project" value="TreeGrafter"/>
</dbReference>
<dbReference type="PIRSF" id="PIRSF000709">
    <property type="entry name" value="6PFK_2-Ptase"/>
    <property type="match status" value="1"/>
</dbReference>
<evidence type="ECO:0000313" key="6">
    <source>
        <dbReference type="Proteomes" id="UP001268577"/>
    </source>
</evidence>
<feature type="active site" description="Tele-phosphohistidine intermediate" evidence="3">
    <location>
        <position position="10"/>
    </location>
</feature>
<proteinExistence type="predicted"/>
<keyword evidence="1" id="KW-0324">Glycolysis</keyword>
<evidence type="ECO:0000313" key="5">
    <source>
        <dbReference type="EMBL" id="MDT2835023.1"/>
    </source>
</evidence>
<feature type="binding site" evidence="4">
    <location>
        <begin position="9"/>
        <end position="16"/>
    </location>
    <ligand>
        <name>substrate</name>
    </ligand>
</feature>
<name>A0AAW8U654_9ENTE</name>
<dbReference type="Pfam" id="PF00300">
    <property type="entry name" value="His_Phos_1"/>
    <property type="match status" value="1"/>
</dbReference>
<dbReference type="InterPro" id="IPR001345">
    <property type="entry name" value="PG/BPGM_mutase_AS"/>
</dbReference>
<dbReference type="SMART" id="SM00855">
    <property type="entry name" value="PGAM"/>
    <property type="match status" value="1"/>
</dbReference>
<evidence type="ECO:0000256" key="1">
    <source>
        <dbReference type="ARBA" id="ARBA00023152"/>
    </source>
</evidence>
<feature type="binding site" evidence="4">
    <location>
        <position position="60"/>
    </location>
    <ligand>
        <name>substrate</name>
    </ligand>
</feature>
<evidence type="ECO:0000256" key="4">
    <source>
        <dbReference type="PIRSR" id="PIRSR613078-2"/>
    </source>
</evidence>
<dbReference type="PANTHER" id="PTHR48100:SF1">
    <property type="entry name" value="HISTIDINE PHOSPHATASE FAMILY PROTEIN-RELATED"/>
    <property type="match status" value="1"/>
</dbReference>
<feature type="active site" description="Proton donor/acceptor" evidence="3">
    <location>
        <position position="84"/>
    </location>
</feature>
<dbReference type="PANTHER" id="PTHR48100">
    <property type="entry name" value="BROAD-SPECIFICITY PHOSPHATASE YOR283W-RELATED"/>
    <property type="match status" value="1"/>
</dbReference>
<accession>A0AAW8U654</accession>
<dbReference type="Gene3D" id="3.40.50.1240">
    <property type="entry name" value="Phosphoglycerate mutase-like"/>
    <property type="match status" value="1"/>
</dbReference>